<feature type="compositionally biased region" description="Low complexity" evidence="1">
    <location>
        <begin position="19"/>
        <end position="30"/>
    </location>
</feature>
<feature type="compositionally biased region" description="Low complexity" evidence="1">
    <location>
        <begin position="393"/>
        <end position="405"/>
    </location>
</feature>
<name>Q8BIX0_MOUSE</name>
<evidence type="ECO:0000313" key="3">
    <source>
        <dbReference type="MGI" id="MGI:1922066"/>
    </source>
</evidence>
<evidence type="ECO:0008006" key="4">
    <source>
        <dbReference type="Google" id="ProtNLM"/>
    </source>
</evidence>
<feature type="compositionally biased region" description="Low complexity" evidence="1">
    <location>
        <begin position="366"/>
        <end position="376"/>
    </location>
</feature>
<evidence type="ECO:0000256" key="1">
    <source>
        <dbReference type="SAM" id="MobiDB-lite"/>
    </source>
</evidence>
<reference evidence="2" key="7">
    <citation type="journal article" date="2005" name="Science">
        <title>The Transcriptional Landscape of the Mammalian Genome.</title>
        <authorList>
            <consortium name="The FANTOM Consortium"/>
            <consortium name="Riken Genome Exploration Research Group and Genome Science Group (Genome Network Project Core Group)"/>
        </authorList>
    </citation>
    <scope>NUCLEOTIDE SEQUENCE</scope>
    <source>
        <strain evidence="2">C57BL/6J</strain>
        <tissue evidence="2">Head</tissue>
    </source>
</reference>
<protein>
    <recommendedName>
        <fullName evidence="4">Nucleoprotein TPR</fullName>
    </recommendedName>
</protein>
<dbReference type="AGR" id="MGI:1922066"/>
<reference evidence="2" key="2">
    <citation type="journal article" date="2000" name="Genome Res.">
        <title>Normalization and subtraction of cap-trapper-selected cDNAs to prepare full-length cDNA libraries for rapid discovery of new genes.</title>
        <authorList>
            <person name="Carninci P."/>
            <person name="Shibata Y."/>
            <person name="Hayatsu N."/>
            <person name="Sugahara Y."/>
            <person name="Shibata K."/>
            <person name="Itoh M."/>
            <person name="Konno H."/>
            <person name="Okazaki Y."/>
            <person name="Muramatsu M."/>
            <person name="Hayashizaki Y."/>
        </authorList>
    </citation>
    <scope>NUCLEOTIDE SEQUENCE</scope>
    <source>
        <strain evidence="2">C57BL/6J</strain>
        <tissue evidence="2">Head</tissue>
    </source>
</reference>
<feature type="compositionally biased region" description="Polar residues" evidence="1">
    <location>
        <begin position="125"/>
        <end position="157"/>
    </location>
</feature>
<feature type="compositionally biased region" description="Low complexity" evidence="1">
    <location>
        <begin position="338"/>
        <end position="350"/>
    </location>
</feature>
<feature type="compositionally biased region" description="Acidic residues" evidence="1">
    <location>
        <begin position="352"/>
        <end position="365"/>
    </location>
</feature>
<dbReference type="PANTHER" id="PTHR18898:SF2">
    <property type="entry name" value="NUCLEOPROTEIN TPR"/>
    <property type="match status" value="1"/>
</dbReference>
<organism evidence="2">
    <name type="scientific">Mus musculus</name>
    <name type="common">Mouse</name>
    <dbReference type="NCBI Taxonomy" id="10090"/>
    <lineage>
        <taxon>Eukaryota</taxon>
        <taxon>Metazoa</taxon>
        <taxon>Chordata</taxon>
        <taxon>Craniata</taxon>
        <taxon>Vertebrata</taxon>
        <taxon>Euteleostomi</taxon>
        <taxon>Mammalia</taxon>
        <taxon>Eutheria</taxon>
        <taxon>Euarchontoglires</taxon>
        <taxon>Glires</taxon>
        <taxon>Rodentia</taxon>
        <taxon>Myomorpha</taxon>
        <taxon>Muroidea</taxon>
        <taxon>Muridae</taxon>
        <taxon>Murinae</taxon>
        <taxon>Mus</taxon>
        <taxon>Mus</taxon>
    </lineage>
</organism>
<reference evidence="2" key="5">
    <citation type="journal article" date="2002" name="Nature">
        <title>Analysis of the mouse transcriptome based on functional annotation of 60,770 full-length cDNAs.</title>
        <authorList>
            <consortium name="The FANTOM Consortium and the RIKEN Genome Exploration Research Group Phase I and II Team"/>
        </authorList>
    </citation>
    <scope>NUCLEOTIDE SEQUENCE</scope>
    <source>
        <strain evidence="2">C57BL/6J</strain>
        <tissue evidence="2">Head</tissue>
    </source>
</reference>
<reference evidence="2" key="6">
    <citation type="submission" date="2002-04" db="EMBL/GenBank/DDBJ databases">
        <authorList>
            <person name="Adachi J."/>
            <person name="Aizawa K."/>
            <person name="Akimura T."/>
            <person name="Arakawa T."/>
            <person name="Bono H."/>
            <person name="Carninci P."/>
            <person name="Fukuda S."/>
            <person name="Furuno M."/>
            <person name="Hanagaki T."/>
            <person name="Hara A."/>
            <person name="Hashizume W."/>
            <person name="Hayashida K."/>
            <person name="Hayatsu N."/>
            <person name="Hiramoto K."/>
            <person name="Hiraoka T."/>
            <person name="Hirozane T."/>
            <person name="Hori F."/>
            <person name="Imotani K."/>
            <person name="Ishii Y."/>
            <person name="Itoh M."/>
            <person name="Kagawa I."/>
            <person name="Kasukawa T."/>
            <person name="Katoh H."/>
            <person name="Kawai J."/>
            <person name="Kojima Y."/>
            <person name="Kondo S."/>
            <person name="Konno H."/>
            <person name="Kouda M."/>
            <person name="Koya S."/>
            <person name="Kurihara C."/>
            <person name="Matsuyama T."/>
            <person name="Miyazaki A."/>
            <person name="Murata M."/>
            <person name="Nakamura M."/>
            <person name="Nishi K."/>
            <person name="Nomura K."/>
            <person name="Numazaki R."/>
            <person name="Ohno M."/>
            <person name="Ohsato N."/>
            <person name="Okazaki Y."/>
            <person name="Saito R."/>
            <person name="Saitoh H."/>
            <person name="Sakai C."/>
            <person name="Sakai K."/>
            <person name="Sakazume N."/>
            <person name="Sano H."/>
            <person name="Sasaki D."/>
            <person name="Shibata K."/>
            <person name="Shinagawa A."/>
            <person name="Shiraki T."/>
            <person name="Sogabe Y."/>
            <person name="Tagami M."/>
            <person name="Tagawa A."/>
            <person name="Takahashi F."/>
            <person name="Takaku-Akahira S."/>
            <person name="Takeda Y."/>
            <person name="Tanaka T."/>
            <person name="Tomaru A."/>
            <person name="Toya T."/>
            <person name="Yasunishi A."/>
            <person name="Muramatsu M."/>
            <person name="Hayashizaki Y."/>
        </authorList>
    </citation>
    <scope>NUCLEOTIDE SEQUENCE</scope>
    <source>
        <strain evidence="2">C57BL/6J</strain>
        <tissue evidence="2">Head</tissue>
    </source>
</reference>
<feature type="compositionally biased region" description="Polar residues" evidence="1">
    <location>
        <begin position="320"/>
        <end position="337"/>
    </location>
</feature>
<reference evidence="2" key="4">
    <citation type="journal article" date="2001" name="Nature">
        <title>Functional annotation of a full-length mouse cDNA collection.</title>
        <authorList>
            <consortium name="The RIKEN Genome Exploration Research Group Phase II Team and the FANTOM Consortium"/>
        </authorList>
    </citation>
    <scope>NUCLEOTIDE SEQUENCE</scope>
    <source>
        <strain evidence="2">C57BL/6J</strain>
        <tissue evidence="2">Head</tissue>
    </source>
</reference>
<reference evidence="2" key="8">
    <citation type="journal article" date="2005" name="Science">
        <title>Antisense Transcription in the Mammalian Transcriptome.</title>
        <authorList>
            <consortium name="RIKEN Genome Exploration Research Group and Genome Science Group (Genome Network Project Core Group) and the FANTOM Consortium"/>
        </authorList>
    </citation>
    <scope>NUCLEOTIDE SEQUENCE</scope>
    <source>
        <strain evidence="2">C57BL/6J</strain>
        <tissue evidence="2">Head</tissue>
    </source>
</reference>
<proteinExistence type="evidence at transcript level"/>
<accession>Q8BIX0</accession>
<gene>
    <name evidence="3" type="primary">Tpr</name>
</gene>
<dbReference type="AlphaFoldDB" id="Q8BIX0"/>
<sequence>MEDSEETSQSLQIDLGPLQSDQQTTSSQDGQGKGDDVIVIDSDDEDDDEENDGEHEDYEEDEDDDDDEEDDTGMGDEGEDSNEGTGSADGNDGYEADDAEGGDGTDPGTETEESMGGAESHQRAADSQNSGEGNTSAAESSFSQEVAREQQPTSASERQTPQAPQSPRRPPHPLPPRLTIHPPPQELGPPVQRIQMTRRQSVGRGLQLTPGIGGMQQHFFDDEDRTVPSTPTLVVPHRTDGFAEAIHSPQVAGVPRFRFGPPEDMPQTSSSHSDLGQLASQGGLGMYETPLFLAHEEESGGRSVPTTPLQVAAPVTVFTESTTSDASEHASQSVPMVTTSTGTLSTTNETAAGDDGDEVFVEAESEGISSEAGLEIDSQQEEEPVQASDESDLPSTSQDPPSSSSVGKYCPMQLDISRFSSHTYILTATFFT</sequence>
<evidence type="ECO:0000313" key="2">
    <source>
        <dbReference type="EMBL" id="BAC36781.1"/>
    </source>
</evidence>
<reference evidence="2" key="3">
    <citation type="journal article" date="2000" name="Genome Res.">
        <title>RIKEN integrated sequence analysis (RISA) system--384-format sequencing pipeline with 384 multicapillary sequencer.</title>
        <authorList>
            <person name="Shibata K."/>
            <person name="Itoh M."/>
            <person name="Aizawa K."/>
            <person name="Nagaoka S."/>
            <person name="Sasaki N."/>
            <person name="Carninci P."/>
            <person name="Konno H."/>
            <person name="Akiyama J."/>
            <person name="Nishi K."/>
            <person name="Kitsunai T."/>
            <person name="Tashiro H."/>
            <person name="Itoh M."/>
            <person name="Sumi N."/>
            <person name="Ishii Y."/>
            <person name="Nakamura S."/>
            <person name="Hazama M."/>
            <person name="Nishine T."/>
            <person name="Harada A."/>
            <person name="Yamamoto R."/>
            <person name="Matsumoto H."/>
            <person name="Sakaguchi S."/>
            <person name="Ikegami T."/>
            <person name="Kashiwagi K."/>
            <person name="Fujiwake S."/>
            <person name="Inoue K."/>
            <person name="Togawa Y."/>
            <person name="Izawa M."/>
            <person name="Ohara E."/>
            <person name="Watahiki M."/>
            <person name="Yoneda Y."/>
            <person name="Ishikawa T."/>
            <person name="Ozawa K."/>
            <person name="Tanaka T."/>
            <person name="Matsuura S."/>
            <person name="Kawai J."/>
            <person name="Okazaki Y."/>
            <person name="Muramatsu M."/>
            <person name="Inoue Y."/>
            <person name="Kira A."/>
            <person name="Hayashizaki Y."/>
        </authorList>
    </citation>
    <scope>NUCLEOTIDE SEQUENCE</scope>
    <source>
        <strain evidence="2">C57BL/6J</strain>
        <tissue evidence="2">Head</tissue>
    </source>
</reference>
<dbReference type="EMBL" id="AK077396">
    <property type="protein sequence ID" value="BAC36781.1"/>
    <property type="molecule type" value="mRNA"/>
</dbReference>
<feature type="compositionally biased region" description="Pro residues" evidence="1">
    <location>
        <begin position="172"/>
        <end position="187"/>
    </location>
</feature>
<feature type="region of interest" description="Disordered" evidence="1">
    <location>
        <begin position="1"/>
        <end position="218"/>
    </location>
</feature>
<feature type="compositionally biased region" description="Acidic residues" evidence="1">
    <location>
        <begin position="41"/>
        <end position="82"/>
    </location>
</feature>
<dbReference type="MGI" id="MGI:1922066">
    <property type="gene designation" value="Tpr"/>
</dbReference>
<feature type="region of interest" description="Disordered" evidence="1">
    <location>
        <begin position="320"/>
        <end position="409"/>
    </location>
</feature>
<dbReference type="PANTHER" id="PTHR18898">
    <property type="entry name" value="NUCLEOPROTEIN TPR-RELATED"/>
    <property type="match status" value="1"/>
</dbReference>
<dbReference type="PeptideAtlas" id="Q8BIX0"/>
<feature type="compositionally biased region" description="Acidic residues" evidence="1">
    <location>
        <begin position="92"/>
        <end position="113"/>
    </location>
</feature>
<reference evidence="2" key="1">
    <citation type="journal article" date="1999" name="Methods Enzymol.">
        <title>High-efficiency full-length cDNA cloning.</title>
        <authorList>
            <person name="Carninci P."/>
            <person name="Hayashizaki Y."/>
        </authorList>
    </citation>
    <scope>NUCLEOTIDE SEQUENCE</scope>
    <source>
        <strain evidence="2">C57BL/6J</strain>
        <tissue evidence="2">Head</tissue>
    </source>
</reference>
<feature type="compositionally biased region" description="Acidic residues" evidence="1">
    <location>
        <begin position="378"/>
        <end position="392"/>
    </location>
</feature>